<evidence type="ECO:0000313" key="1">
    <source>
        <dbReference type="EMBL" id="KAI6092826.1"/>
    </source>
</evidence>
<reference evidence="1 2" key="1">
    <citation type="journal article" date="2022" name="New Phytol.">
        <title>Ecological generalism drives hyperdiversity of secondary metabolite gene clusters in xylarialean endophytes.</title>
        <authorList>
            <person name="Franco M.E.E."/>
            <person name="Wisecaver J.H."/>
            <person name="Arnold A.E."/>
            <person name="Ju Y.M."/>
            <person name="Slot J.C."/>
            <person name="Ahrendt S."/>
            <person name="Moore L.P."/>
            <person name="Eastman K.E."/>
            <person name="Scott K."/>
            <person name="Konkel Z."/>
            <person name="Mondo S.J."/>
            <person name="Kuo A."/>
            <person name="Hayes R.D."/>
            <person name="Haridas S."/>
            <person name="Andreopoulos B."/>
            <person name="Riley R."/>
            <person name="LaButti K."/>
            <person name="Pangilinan J."/>
            <person name="Lipzen A."/>
            <person name="Amirebrahimi M."/>
            <person name="Yan J."/>
            <person name="Adam C."/>
            <person name="Keymanesh K."/>
            <person name="Ng V."/>
            <person name="Louie K."/>
            <person name="Northen T."/>
            <person name="Drula E."/>
            <person name="Henrissat B."/>
            <person name="Hsieh H.M."/>
            <person name="Youens-Clark K."/>
            <person name="Lutzoni F."/>
            <person name="Miadlikowska J."/>
            <person name="Eastwood D.C."/>
            <person name="Hamelin R.C."/>
            <person name="Grigoriev I.V."/>
            <person name="U'Ren J.M."/>
        </authorList>
    </citation>
    <scope>NUCLEOTIDE SEQUENCE [LARGE SCALE GENOMIC DNA]</scope>
    <source>
        <strain evidence="1 2">ER1909</strain>
    </source>
</reference>
<keyword evidence="2" id="KW-1185">Reference proteome</keyword>
<accession>A0ACC0DK92</accession>
<comment type="caution">
    <text evidence="1">The sequence shown here is derived from an EMBL/GenBank/DDBJ whole genome shotgun (WGS) entry which is preliminary data.</text>
</comment>
<dbReference type="EMBL" id="MU394282">
    <property type="protein sequence ID" value="KAI6092826.1"/>
    <property type="molecule type" value="Genomic_DNA"/>
</dbReference>
<protein>
    <submittedName>
        <fullName evidence="1">Uncharacterized protein</fullName>
    </submittedName>
</protein>
<organism evidence="1 2">
    <name type="scientific">Hypoxylon rubiginosum</name>
    <dbReference type="NCBI Taxonomy" id="110542"/>
    <lineage>
        <taxon>Eukaryota</taxon>
        <taxon>Fungi</taxon>
        <taxon>Dikarya</taxon>
        <taxon>Ascomycota</taxon>
        <taxon>Pezizomycotina</taxon>
        <taxon>Sordariomycetes</taxon>
        <taxon>Xylariomycetidae</taxon>
        <taxon>Xylariales</taxon>
        <taxon>Hypoxylaceae</taxon>
        <taxon>Hypoxylon</taxon>
    </lineage>
</organism>
<proteinExistence type="predicted"/>
<sequence length="360" mass="38824">MMASKTTYIPRYLLPQYGALWRTTTRSTAFQRPLNAELGQVLVRYASKTATPKKPAAPKTVKTPAAKVVAPKSASTKASSKTASAKAAKASAPTKPLTKATAIKPATTRAAAKAAASAPPAATEPVPATPAPEAVVKTETAPPTKPAATPAPLDPSKPLILEKPERFNPPSHGARLPRSTPKHYGGAMSDAELQAQTVKTYPGLPPPDNTWTHWFIHSRSIHLIITLGTLTSLAVYTFIGNFKAKSPFADMIPPISEFPRHPFQYVGVLVDVMRLHEEHESALTAEKRRRRVDDVSKRNEYRKAHGMEPAQGFWAKGTSEPEPQPQAPEPVPVVEALEPQATPAAELTPDGKRKKFLGIF</sequence>
<dbReference type="Proteomes" id="UP001497680">
    <property type="component" value="Unassembled WGS sequence"/>
</dbReference>
<name>A0ACC0DK92_9PEZI</name>
<evidence type="ECO:0000313" key="2">
    <source>
        <dbReference type="Proteomes" id="UP001497680"/>
    </source>
</evidence>
<gene>
    <name evidence="1" type="ORF">F4821DRAFT_111765</name>
</gene>